<dbReference type="InterPro" id="IPR014710">
    <property type="entry name" value="RmlC-like_jellyroll"/>
</dbReference>
<dbReference type="Gene3D" id="2.60.120.10">
    <property type="entry name" value="Jelly Rolls"/>
    <property type="match status" value="1"/>
</dbReference>
<accession>A0ABZ0CRF4</accession>
<evidence type="ECO:0000313" key="10">
    <source>
        <dbReference type="EMBL" id="WOB07564.1"/>
    </source>
</evidence>
<evidence type="ECO:0000256" key="1">
    <source>
        <dbReference type="ARBA" id="ARBA00004319"/>
    </source>
</evidence>
<evidence type="ECO:0000256" key="4">
    <source>
        <dbReference type="ARBA" id="ARBA00022824"/>
    </source>
</evidence>
<organism evidence="10 11">
    <name type="scientific">Piscinibacter gummiphilus</name>
    <dbReference type="NCBI Taxonomy" id="946333"/>
    <lineage>
        <taxon>Bacteria</taxon>
        <taxon>Pseudomonadati</taxon>
        <taxon>Pseudomonadota</taxon>
        <taxon>Betaproteobacteria</taxon>
        <taxon>Burkholderiales</taxon>
        <taxon>Sphaerotilaceae</taxon>
        <taxon>Piscinibacter</taxon>
    </lineage>
</organism>
<name>A0ABZ0CRF4_9BURK</name>
<evidence type="ECO:0000313" key="11">
    <source>
        <dbReference type="Proteomes" id="UP001303946"/>
    </source>
</evidence>
<feature type="region of interest" description="Disordered" evidence="9">
    <location>
        <begin position="1"/>
        <end position="20"/>
    </location>
</feature>
<keyword evidence="6" id="KW-0675">Receptor</keyword>
<dbReference type="Pfam" id="PF02041">
    <property type="entry name" value="Auxin_BP"/>
    <property type="match status" value="1"/>
</dbReference>
<comment type="subcellular location">
    <subcellularLocation>
        <location evidence="1">Endoplasmic reticulum lumen</location>
    </subcellularLocation>
</comment>
<keyword evidence="11" id="KW-1185">Reference proteome</keyword>
<dbReference type="InterPro" id="IPR000526">
    <property type="entry name" value="Auxin-bd"/>
</dbReference>
<dbReference type="PRINTS" id="PR00655">
    <property type="entry name" value="AUXINBINDNGP"/>
</dbReference>
<keyword evidence="8" id="KW-0927">Auxin signaling pathway</keyword>
<keyword evidence="7" id="KW-0325">Glycoprotein</keyword>
<dbReference type="PANTHER" id="PTHR37236:SF1">
    <property type="entry name" value="AUXIN-BINDING PROTEIN 1"/>
    <property type="match status" value="1"/>
</dbReference>
<keyword evidence="2" id="KW-0479">Metal-binding</keyword>
<proteinExistence type="predicted"/>
<keyword evidence="5" id="KW-0862">Zinc</keyword>
<reference evidence="10 11" key="1">
    <citation type="submission" date="2023-10" db="EMBL/GenBank/DDBJ databases">
        <title>Bacteria for the degradation of biodegradable plastic PBAT(Polybutylene adipate terephthalate).</title>
        <authorList>
            <person name="Weon H.-Y."/>
            <person name="Yeon J."/>
        </authorList>
    </citation>
    <scope>NUCLEOTIDE SEQUENCE [LARGE SCALE GENOMIC DNA]</scope>
    <source>
        <strain evidence="10 11">SBD 7-3</strain>
    </source>
</reference>
<dbReference type="RefSeq" id="WP_316700222.1">
    <property type="nucleotide sequence ID" value="NZ_CP136336.1"/>
</dbReference>
<evidence type="ECO:0000256" key="7">
    <source>
        <dbReference type="ARBA" id="ARBA00023180"/>
    </source>
</evidence>
<keyword evidence="4" id="KW-0256">Endoplasmic reticulum</keyword>
<dbReference type="PANTHER" id="PTHR37236">
    <property type="entry name" value="AUXIN-BINDING PROTEIN 1"/>
    <property type="match status" value="1"/>
</dbReference>
<dbReference type="Proteomes" id="UP001303946">
    <property type="component" value="Chromosome"/>
</dbReference>
<evidence type="ECO:0000256" key="3">
    <source>
        <dbReference type="ARBA" id="ARBA00022729"/>
    </source>
</evidence>
<dbReference type="SUPFAM" id="SSF51182">
    <property type="entry name" value="RmlC-like cupins"/>
    <property type="match status" value="1"/>
</dbReference>
<gene>
    <name evidence="10" type="ORF">RXV79_21960</name>
</gene>
<dbReference type="EMBL" id="CP136336">
    <property type="protein sequence ID" value="WOB07564.1"/>
    <property type="molecule type" value="Genomic_DNA"/>
</dbReference>
<dbReference type="InterPro" id="IPR011051">
    <property type="entry name" value="RmlC_Cupin_sf"/>
</dbReference>
<evidence type="ECO:0000256" key="5">
    <source>
        <dbReference type="ARBA" id="ARBA00022833"/>
    </source>
</evidence>
<keyword evidence="3" id="KW-0732">Signal</keyword>
<evidence type="ECO:0000256" key="6">
    <source>
        <dbReference type="ARBA" id="ARBA00023170"/>
    </source>
</evidence>
<evidence type="ECO:0000256" key="2">
    <source>
        <dbReference type="ARBA" id="ARBA00022723"/>
    </source>
</evidence>
<protein>
    <submittedName>
        <fullName evidence="10">Cupin domain-containing protein</fullName>
    </submittedName>
</protein>
<sequence length="125" mass="13509">MNVIEQTRPEASPIPGVAHSTFASHHHGLTQLSVWRQTLSPGAATPPHRHECDEVVLCLGGWGEVHSEDRVQRFGPDSTVVLPANRDHQLFNVGPLPLEIIGVFAATPVATCLPDGTPLELPWTS</sequence>
<evidence type="ECO:0000256" key="9">
    <source>
        <dbReference type="SAM" id="MobiDB-lite"/>
    </source>
</evidence>
<evidence type="ECO:0000256" key="8">
    <source>
        <dbReference type="ARBA" id="ARBA00023294"/>
    </source>
</evidence>